<proteinExistence type="predicted"/>
<evidence type="ECO:0000313" key="1">
    <source>
        <dbReference type="EMBL" id="KAK4182371.1"/>
    </source>
</evidence>
<sequence length="396" mass="45926">MLNFNNHAVTTFAYIPPPRKPIMEQQLVFRFLDLPFLAREAVYGIVLQDTIPVIVDENRHWHRSLYRDYFYDQQKLHRDFGIVSSKADAKTLPAPANRHTQYFLFGRVPFNQSASNERIKSNILLSCKQIYHEALPLLYKNRIFFGRRINIYGLPPATRQRIRHFHDMTYMSMGSPREHLDFLSTNLPALQTYQDVSAGISDLDQEYYEVWNACWFLYRNQSPAALSDSSHHTLWEFFALFLQKRGALVQSLFRISTFRKLEFYFGFQSAWVPKSGPATGIYICMSKIDASPPIRPRDLVDVSIRVNWRSWPDEAVKLDEIQHGLSLKNFASPRIGETLDNQQFGACIQVQGKMRAEPFWHSCSGRFPLDGVLETSAYTNKGVLEMAGLVRDLLLR</sequence>
<reference evidence="1" key="2">
    <citation type="submission" date="2023-05" db="EMBL/GenBank/DDBJ databases">
        <authorList>
            <consortium name="Lawrence Berkeley National Laboratory"/>
            <person name="Steindorff A."/>
            <person name="Hensen N."/>
            <person name="Bonometti L."/>
            <person name="Westerberg I."/>
            <person name="Brannstrom I.O."/>
            <person name="Guillou S."/>
            <person name="Cros-Aarteil S."/>
            <person name="Calhoun S."/>
            <person name="Haridas S."/>
            <person name="Kuo A."/>
            <person name="Mondo S."/>
            <person name="Pangilinan J."/>
            <person name="Riley R."/>
            <person name="Labutti K."/>
            <person name="Andreopoulos B."/>
            <person name="Lipzen A."/>
            <person name="Chen C."/>
            <person name="Yanf M."/>
            <person name="Daum C."/>
            <person name="Ng V."/>
            <person name="Clum A."/>
            <person name="Ohm R."/>
            <person name="Martin F."/>
            <person name="Silar P."/>
            <person name="Natvig D."/>
            <person name="Lalanne C."/>
            <person name="Gautier V."/>
            <person name="Ament-Velasquez S.L."/>
            <person name="Kruys A."/>
            <person name="Hutchinson M.I."/>
            <person name="Powell A.J."/>
            <person name="Barry K."/>
            <person name="Miller A.N."/>
            <person name="Grigoriev I.V."/>
            <person name="Debuchy R."/>
            <person name="Gladieux P."/>
            <person name="Thoren M.H."/>
            <person name="Johannesson H."/>
        </authorList>
    </citation>
    <scope>NUCLEOTIDE SEQUENCE</scope>
    <source>
        <strain evidence="1">PSN309</strain>
    </source>
</reference>
<protein>
    <submittedName>
        <fullName evidence="1">Uncharacterized protein</fullName>
    </submittedName>
</protein>
<dbReference type="EMBL" id="MU864671">
    <property type="protein sequence ID" value="KAK4182371.1"/>
    <property type="molecule type" value="Genomic_DNA"/>
</dbReference>
<organism evidence="1 2">
    <name type="scientific">Podospora australis</name>
    <dbReference type="NCBI Taxonomy" id="1536484"/>
    <lineage>
        <taxon>Eukaryota</taxon>
        <taxon>Fungi</taxon>
        <taxon>Dikarya</taxon>
        <taxon>Ascomycota</taxon>
        <taxon>Pezizomycotina</taxon>
        <taxon>Sordariomycetes</taxon>
        <taxon>Sordariomycetidae</taxon>
        <taxon>Sordariales</taxon>
        <taxon>Podosporaceae</taxon>
        <taxon>Podospora</taxon>
    </lineage>
</organism>
<name>A0AAN6WJG2_9PEZI</name>
<keyword evidence="2" id="KW-1185">Reference proteome</keyword>
<comment type="caution">
    <text evidence="1">The sequence shown here is derived from an EMBL/GenBank/DDBJ whole genome shotgun (WGS) entry which is preliminary data.</text>
</comment>
<reference evidence="1" key="1">
    <citation type="journal article" date="2023" name="Mol. Phylogenet. Evol.">
        <title>Genome-scale phylogeny and comparative genomics of the fungal order Sordariales.</title>
        <authorList>
            <person name="Hensen N."/>
            <person name="Bonometti L."/>
            <person name="Westerberg I."/>
            <person name="Brannstrom I.O."/>
            <person name="Guillou S."/>
            <person name="Cros-Aarteil S."/>
            <person name="Calhoun S."/>
            <person name="Haridas S."/>
            <person name="Kuo A."/>
            <person name="Mondo S."/>
            <person name="Pangilinan J."/>
            <person name="Riley R."/>
            <person name="LaButti K."/>
            <person name="Andreopoulos B."/>
            <person name="Lipzen A."/>
            <person name="Chen C."/>
            <person name="Yan M."/>
            <person name="Daum C."/>
            <person name="Ng V."/>
            <person name="Clum A."/>
            <person name="Steindorff A."/>
            <person name="Ohm R.A."/>
            <person name="Martin F."/>
            <person name="Silar P."/>
            <person name="Natvig D.O."/>
            <person name="Lalanne C."/>
            <person name="Gautier V."/>
            <person name="Ament-Velasquez S.L."/>
            <person name="Kruys A."/>
            <person name="Hutchinson M.I."/>
            <person name="Powell A.J."/>
            <person name="Barry K."/>
            <person name="Miller A.N."/>
            <person name="Grigoriev I.V."/>
            <person name="Debuchy R."/>
            <person name="Gladieux P."/>
            <person name="Hiltunen Thoren M."/>
            <person name="Johannesson H."/>
        </authorList>
    </citation>
    <scope>NUCLEOTIDE SEQUENCE</scope>
    <source>
        <strain evidence="1">PSN309</strain>
    </source>
</reference>
<evidence type="ECO:0000313" key="2">
    <source>
        <dbReference type="Proteomes" id="UP001302126"/>
    </source>
</evidence>
<accession>A0AAN6WJG2</accession>
<dbReference type="Proteomes" id="UP001302126">
    <property type="component" value="Unassembled WGS sequence"/>
</dbReference>
<gene>
    <name evidence="1" type="ORF">QBC35DRAFT_178404</name>
</gene>
<dbReference type="AlphaFoldDB" id="A0AAN6WJG2"/>